<keyword evidence="2" id="KW-1185">Reference proteome</keyword>
<accession>A0ACC1PGU8</accession>
<dbReference type="Proteomes" id="UP001143856">
    <property type="component" value="Unassembled WGS sequence"/>
</dbReference>
<comment type="caution">
    <text evidence="1">The sequence shown here is derived from an EMBL/GenBank/DDBJ whole genome shotgun (WGS) entry which is preliminary data.</text>
</comment>
<proteinExistence type="predicted"/>
<sequence length="375" mass="41036">MVSECRNGAEGLEGSPLASSHGIIAATFSSPLTVRNRLAFQSGRTPIKNKNRANAEPEQLAYATEEADNVGIAQGVTFFVAHGFEELVDPNGGIDGETFAIQSSKVCRSRTWLNDGPEAVHTHNDGMATGASLGVLCQGGISASIFGEEISVEILAIVQSRRGRRRGRRQGKQARRLSWGEKMFWGDDDDDWTPRIPIYGILGAIAQQVQTRADRVGAGGDMQALCLSRYLGIQGWPNMQAVAEQLDGITMDEARAPTKPEAEAYLKSLLNKTLRIHATDGRMFIGTFKCTDTDRNVVLSLTYEYRQPSQQKLAEAAAAAASAKSETVKADMTSRYLGLVVIPGEHIVKMEVEEFTSQIKSRSIWERHDIYSNTR</sequence>
<evidence type="ECO:0000313" key="1">
    <source>
        <dbReference type="EMBL" id="KAJ2991709.1"/>
    </source>
</evidence>
<dbReference type="EMBL" id="JAPDGR010000313">
    <property type="protein sequence ID" value="KAJ2991709.1"/>
    <property type="molecule type" value="Genomic_DNA"/>
</dbReference>
<protein>
    <submittedName>
        <fullName evidence="1">Uncharacterized protein</fullName>
    </submittedName>
</protein>
<organism evidence="1 2">
    <name type="scientific">Xylaria curta</name>
    <dbReference type="NCBI Taxonomy" id="42375"/>
    <lineage>
        <taxon>Eukaryota</taxon>
        <taxon>Fungi</taxon>
        <taxon>Dikarya</taxon>
        <taxon>Ascomycota</taxon>
        <taxon>Pezizomycotina</taxon>
        <taxon>Sordariomycetes</taxon>
        <taxon>Xylariomycetidae</taxon>
        <taxon>Xylariales</taxon>
        <taxon>Xylariaceae</taxon>
        <taxon>Xylaria</taxon>
    </lineage>
</organism>
<name>A0ACC1PGU8_9PEZI</name>
<gene>
    <name evidence="1" type="ORF">NUW58_g2423</name>
</gene>
<reference evidence="1" key="1">
    <citation type="submission" date="2022-10" db="EMBL/GenBank/DDBJ databases">
        <title>Genome Sequence of Xylaria curta.</title>
        <authorList>
            <person name="Buettner E."/>
        </authorList>
    </citation>
    <scope>NUCLEOTIDE SEQUENCE</scope>
    <source>
        <strain evidence="1">Babe10</strain>
    </source>
</reference>
<evidence type="ECO:0000313" key="2">
    <source>
        <dbReference type="Proteomes" id="UP001143856"/>
    </source>
</evidence>